<proteinExistence type="predicted"/>
<evidence type="ECO:0000313" key="2">
    <source>
        <dbReference type="Proteomes" id="UP000619355"/>
    </source>
</evidence>
<keyword evidence="2" id="KW-1185">Reference proteome</keyword>
<accession>A0A919C3M9</accession>
<protein>
    <submittedName>
        <fullName evidence="1">Uncharacterized protein</fullName>
    </submittedName>
</protein>
<dbReference type="RefSeq" id="WP_189979923.1">
    <property type="nucleotide sequence ID" value="NZ_BNBF01000004.1"/>
</dbReference>
<organism evidence="1 2">
    <name type="scientific">Streptomyces capoamus</name>
    <dbReference type="NCBI Taxonomy" id="68183"/>
    <lineage>
        <taxon>Bacteria</taxon>
        <taxon>Bacillati</taxon>
        <taxon>Actinomycetota</taxon>
        <taxon>Actinomycetes</taxon>
        <taxon>Kitasatosporales</taxon>
        <taxon>Streptomycetaceae</taxon>
        <taxon>Streptomyces</taxon>
    </lineage>
</organism>
<comment type="caution">
    <text evidence="1">The sequence shown here is derived from an EMBL/GenBank/DDBJ whole genome shotgun (WGS) entry which is preliminary data.</text>
</comment>
<name>A0A919C3M9_9ACTN</name>
<dbReference type="Pfam" id="PF20242">
    <property type="entry name" value="Emfourin"/>
    <property type="match status" value="1"/>
</dbReference>
<sequence>MKVSLARHGGQAAAIRLQQPPEVVDTDTLPRSAATELTRLVAAATASAPAVSDRPGRARDAMSYTITVQDDGVTTDLTQSDTTMSPEFAALLDWLDKHFTRP</sequence>
<dbReference type="EMBL" id="BNBF01000004">
    <property type="protein sequence ID" value="GHG42110.1"/>
    <property type="molecule type" value="Genomic_DNA"/>
</dbReference>
<dbReference type="Proteomes" id="UP000619355">
    <property type="component" value="Unassembled WGS sequence"/>
</dbReference>
<gene>
    <name evidence="1" type="ORF">GCM10018980_17510</name>
</gene>
<dbReference type="AlphaFoldDB" id="A0A919C3M9"/>
<reference evidence="2" key="1">
    <citation type="journal article" date="2019" name="Int. J. Syst. Evol. Microbiol.">
        <title>The Global Catalogue of Microorganisms (GCM) 10K type strain sequencing project: providing services to taxonomists for standard genome sequencing and annotation.</title>
        <authorList>
            <consortium name="The Broad Institute Genomics Platform"/>
            <consortium name="The Broad Institute Genome Sequencing Center for Infectious Disease"/>
            <person name="Wu L."/>
            <person name="Ma J."/>
        </authorList>
    </citation>
    <scope>NUCLEOTIDE SEQUENCE [LARGE SCALE GENOMIC DNA]</scope>
    <source>
        <strain evidence="2">JCM 4253</strain>
    </source>
</reference>
<evidence type="ECO:0000313" key="1">
    <source>
        <dbReference type="EMBL" id="GHG42110.1"/>
    </source>
</evidence>
<dbReference type="InterPro" id="IPR049457">
    <property type="entry name" value="Emfourin"/>
</dbReference>